<keyword evidence="2" id="KW-1185">Reference proteome</keyword>
<organism evidence="1 2">
    <name type="scientific">Kitasatospora terrestris</name>
    <dbReference type="NCBI Taxonomy" id="258051"/>
    <lineage>
        <taxon>Bacteria</taxon>
        <taxon>Bacillati</taxon>
        <taxon>Actinomycetota</taxon>
        <taxon>Actinomycetes</taxon>
        <taxon>Kitasatosporales</taxon>
        <taxon>Streptomycetaceae</taxon>
        <taxon>Kitasatospora</taxon>
    </lineage>
</organism>
<proteinExistence type="predicted"/>
<evidence type="ECO:0000313" key="1">
    <source>
        <dbReference type="EMBL" id="GAA4836348.1"/>
    </source>
</evidence>
<accession>A0ABP9DBM4</accession>
<name>A0ABP9DBM4_9ACTN</name>
<evidence type="ECO:0008006" key="3">
    <source>
        <dbReference type="Google" id="ProtNLM"/>
    </source>
</evidence>
<evidence type="ECO:0000313" key="2">
    <source>
        <dbReference type="Proteomes" id="UP001501752"/>
    </source>
</evidence>
<comment type="caution">
    <text evidence="1">The sequence shown here is derived from an EMBL/GenBank/DDBJ whole genome shotgun (WGS) entry which is preliminary data.</text>
</comment>
<protein>
    <recommendedName>
        <fullName evidence="3">WXG100 family type VII secretion target</fullName>
    </recommendedName>
</protein>
<dbReference type="RefSeq" id="WP_345695443.1">
    <property type="nucleotide sequence ID" value="NZ_BAABIS010000001.1"/>
</dbReference>
<gene>
    <name evidence="1" type="ORF">GCM10023235_09050</name>
</gene>
<reference evidence="2" key="1">
    <citation type="journal article" date="2019" name="Int. J. Syst. Evol. Microbiol.">
        <title>The Global Catalogue of Microorganisms (GCM) 10K type strain sequencing project: providing services to taxonomists for standard genome sequencing and annotation.</title>
        <authorList>
            <consortium name="The Broad Institute Genomics Platform"/>
            <consortium name="The Broad Institute Genome Sequencing Center for Infectious Disease"/>
            <person name="Wu L."/>
            <person name="Ma J."/>
        </authorList>
    </citation>
    <scope>NUCLEOTIDE SEQUENCE [LARGE SCALE GENOMIC DNA]</scope>
    <source>
        <strain evidence="2">JCM 13006</strain>
    </source>
</reference>
<dbReference type="Proteomes" id="UP001501752">
    <property type="component" value="Unassembled WGS sequence"/>
</dbReference>
<dbReference type="EMBL" id="BAABIS010000001">
    <property type="protein sequence ID" value="GAA4836348.1"/>
    <property type="molecule type" value="Genomic_DNA"/>
</dbReference>
<sequence>MAGESVWIDLDEVQASAKTIMGLLKELEGPANQLEAVFKQVQASVYGTDLLGKSLQGSGSSVGGLAQHQEQVLEGIRVLMRNASAMGENLLTMAARHSSNDEQVASALSGISGTGAVPASPAALSLPSGTVPAAATQVGVSLPDGVAAAPLAMPVGRTLPDLDPVAPPPPVAPVSVPDAGVGYHDPDAPDLDYNDHPNPLFVDRPHGGGGGHMLI</sequence>